<sequence>MDALSGLHFLRPQWLWALLALPLLWALWRRGQAREDVWRATVDAHLLPHLLEARARRRAAVGFVPLALAAVLAVLALAGPSWRTVEQPVWQHRAPLVVALDLSGAILATDLPPSRLAQARAKLRTLLERRRDGQIALVAYAGDAFTVTPLTEDPANVALYLDALHPDIMPVEGQRADRAIAWSRRLLERAGFREGDILLLTDRADHDAERAAGEAAGAGFRVSVLGLGTDAGANYRRRDGAIVPARLDPASLRRVAQAGGGRFAALAADAGDLERLGALDAPARDGVARGRTTRVPQDGGFWLLPPLMLLALLAFRRRAGVLLLACVGALGWPQPAMAQDGWWRRADQIAHARIEAGNRAYRSGDYAQAARLYADADTADGHYNRGNALAKAGRYREAIAAYDAALARRPGMADALANRRAVEALLKRQPPGPRQDERGRPARAPTPSSGERGDAAESERAQARAERGRGTPRDPAPPRMPPPDAQAQRAADAAQRARIEQALRQGGTRTQGTPSDRRAPERDDPVARERRIANEAWLKRVQDDPGSLLAEKFRIEYERRRLRGEVE</sequence>
<dbReference type="PANTHER" id="PTHR22550">
    <property type="entry name" value="SPORE GERMINATION PROTEIN"/>
    <property type="match status" value="1"/>
</dbReference>
<protein>
    <submittedName>
        <fullName evidence="5">Membrane protein</fullName>
    </submittedName>
</protein>
<dbReference type="Pfam" id="PF13519">
    <property type="entry name" value="VWA_2"/>
    <property type="match status" value="1"/>
</dbReference>
<dbReference type="Gene3D" id="1.25.40.10">
    <property type="entry name" value="Tetratricopeptide repeat domain"/>
    <property type="match status" value="1"/>
</dbReference>
<keyword evidence="1" id="KW-0802">TPR repeat</keyword>
<dbReference type="RefSeq" id="WP_189766609.1">
    <property type="nucleotide sequence ID" value="NZ_BNCF01000004.1"/>
</dbReference>
<dbReference type="SMART" id="SM00028">
    <property type="entry name" value="TPR"/>
    <property type="match status" value="1"/>
</dbReference>
<dbReference type="PROSITE" id="PS50005">
    <property type="entry name" value="TPR"/>
    <property type="match status" value="1"/>
</dbReference>
<dbReference type="SUPFAM" id="SSF53300">
    <property type="entry name" value="vWA-like"/>
    <property type="match status" value="1"/>
</dbReference>
<keyword evidence="3" id="KW-0812">Transmembrane</keyword>
<dbReference type="AlphaFoldDB" id="A0A918YZ28"/>
<accession>A0A918YZ28</accession>
<comment type="caution">
    <text evidence="5">The sequence shown here is derived from an EMBL/GenBank/DDBJ whole genome shotgun (WGS) entry which is preliminary data.</text>
</comment>
<evidence type="ECO:0000256" key="1">
    <source>
        <dbReference type="PROSITE-ProRule" id="PRU00339"/>
    </source>
</evidence>
<gene>
    <name evidence="5" type="ORF">GCM10007167_10150</name>
</gene>
<dbReference type="SMART" id="SM00327">
    <property type="entry name" value="VWA"/>
    <property type="match status" value="1"/>
</dbReference>
<dbReference type="InterPro" id="IPR050768">
    <property type="entry name" value="UPF0353/GerABKA_families"/>
</dbReference>
<dbReference type="EMBL" id="BNCF01000004">
    <property type="protein sequence ID" value="GHE30142.1"/>
    <property type="molecule type" value="Genomic_DNA"/>
</dbReference>
<evidence type="ECO:0000313" key="5">
    <source>
        <dbReference type="EMBL" id="GHE30142.1"/>
    </source>
</evidence>
<proteinExistence type="predicted"/>
<dbReference type="InterPro" id="IPR036465">
    <property type="entry name" value="vWFA_dom_sf"/>
</dbReference>
<feature type="compositionally biased region" description="Basic and acidic residues" evidence="2">
    <location>
        <begin position="451"/>
        <end position="472"/>
    </location>
</feature>
<evidence type="ECO:0000259" key="4">
    <source>
        <dbReference type="PROSITE" id="PS50234"/>
    </source>
</evidence>
<feature type="domain" description="VWFA" evidence="4">
    <location>
        <begin position="95"/>
        <end position="282"/>
    </location>
</feature>
<keyword evidence="3" id="KW-1133">Transmembrane helix</keyword>
<dbReference type="Pfam" id="PF00515">
    <property type="entry name" value="TPR_1"/>
    <property type="match status" value="1"/>
</dbReference>
<organism evidence="5 6">
    <name type="scientific">Vulcaniibacterium thermophilum</name>
    <dbReference type="NCBI Taxonomy" id="1169913"/>
    <lineage>
        <taxon>Bacteria</taxon>
        <taxon>Pseudomonadati</taxon>
        <taxon>Pseudomonadota</taxon>
        <taxon>Gammaproteobacteria</taxon>
        <taxon>Lysobacterales</taxon>
        <taxon>Lysobacteraceae</taxon>
        <taxon>Vulcaniibacterium</taxon>
    </lineage>
</organism>
<keyword evidence="6" id="KW-1185">Reference proteome</keyword>
<name>A0A918YZ28_9GAMM</name>
<reference evidence="5" key="2">
    <citation type="submission" date="2020-09" db="EMBL/GenBank/DDBJ databases">
        <authorList>
            <person name="Sun Q."/>
            <person name="Kim S."/>
        </authorList>
    </citation>
    <scope>NUCLEOTIDE SEQUENCE</scope>
    <source>
        <strain evidence="5">KCTC 32020</strain>
    </source>
</reference>
<evidence type="ECO:0000256" key="2">
    <source>
        <dbReference type="SAM" id="MobiDB-lite"/>
    </source>
</evidence>
<dbReference type="PANTHER" id="PTHR22550:SF14">
    <property type="entry name" value="VWFA DOMAIN-CONTAINING PROTEIN"/>
    <property type="match status" value="1"/>
</dbReference>
<dbReference type="PROSITE" id="PS50234">
    <property type="entry name" value="VWFA"/>
    <property type="match status" value="1"/>
</dbReference>
<dbReference type="Proteomes" id="UP000636453">
    <property type="component" value="Unassembled WGS sequence"/>
</dbReference>
<dbReference type="Gene3D" id="3.40.50.410">
    <property type="entry name" value="von Willebrand factor, type A domain"/>
    <property type="match status" value="1"/>
</dbReference>
<evidence type="ECO:0000256" key="3">
    <source>
        <dbReference type="SAM" id="Phobius"/>
    </source>
</evidence>
<feature type="region of interest" description="Disordered" evidence="2">
    <location>
        <begin position="424"/>
        <end position="529"/>
    </location>
</feature>
<reference evidence="5" key="1">
    <citation type="journal article" date="2014" name="Int. J. Syst. Evol. Microbiol.">
        <title>Complete genome sequence of Corynebacterium casei LMG S-19264T (=DSM 44701T), isolated from a smear-ripened cheese.</title>
        <authorList>
            <consortium name="US DOE Joint Genome Institute (JGI-PGF)"/>
            <person name="Walter F."/>
            <person name="Albersmeier A."/>
            <person name="Kalinowski J."/>
            <person name="Ruckert C."/>
        </authorList>
    </citation>
    <scope>NUCLEOTIDE SEQUENCE</scope>
    <source>
        <strain evidence="5">KCTC 32020</strain>
    </source>
</reference>
<feature type="transmembrane region" description="Helical" evidence="3">
    <location>
        <begin position="59"/>
        <end position="78"/>
    </location>
</feature>
<dbReference type="InterPro" id="IPR011990">
    <property type="entry name" value="TPR-like_helical_dom_sf"/>
</dbReference>
<dbReference type="InterPro" id="IPR019734">
    <property type="entry name" value="TPR_rpt"/>
</dbReference>
<keyword evidence="3" id="KW-0472">Membrane</keyword>
<evidence type="ECO:0000313" key="6">
    <source>
        <dbReference type="Proteomes" id="UP000636453"/>
    </source>
</evidence>
<feature type="compositionally biased region" description="Pro residues" evidence="2">
    <location>
        <begin position="474"/>
        <end position="484"/>
    </location>
</feature>
<feature type="compositionally biased region" description="Low complexity" evidence="2">
    <location>
        <begin position="485"/>
        <end position="494"/>
    </location>
</feature>
<feature type="compositionally biased region" description="Basic and acidic residues" evidence="2">
    <location>
        <begin position="515"/>
        <end position="529"/>
    </location>
</feature>
<feature type="repeat" description="TPR" evidence="1">
    <location>
        <begin position="379"/>
        <end position="412"/>
    </location>
</feature>
<dbReference type="SUPFAM" id="SSF48452">
    <property type="entry name" value="TPR-like"/>
    <property type="match status" value="1"/>
</dbReference>
<feature type="transmembrane region" description="Helical" evidence="3">
    <location>
        <begin position="12"/>
        <end position="28"/>
    </location>
</feature>
<dbReference type="InterPro" id="IPR002035">
    <property type="entry name" value="VWF_A"/>
</dbReference>